<organism evidence="1 2">
    <name type="scientific">candidate division TA06 bacterium</name>
    <dbReference type="NCBI Taxonomy" id="2250710"/>
    <lineage>
        <taxon>Bacteria</taxon>
        <taxon>Bacteria division TA06</taxon>
    </lineage>
</organism>
<evidence type="ECO:0000313" key="1">
    <source>
        <dbReference type="EMBL" id="RKX71574.1"/>
    </source>
</evidence>
<dbReference type="AlphaFoldDB" id="A0A660SLA3"/>
<dbReference type="EMBL" id="QNBD01000085">
    <property type="protein sequence ID" value="RKX71574.1"/>
    <property type="molecule type" value="Genomic_DNA"/>
</dbReference>
<name>A0A660SLA3_UNCT6</name>
<reference evidence="1 2" key="1">
    <citation type="submission" date="2018-06" db="EMBL/GenBank/DDBJ databases">
        <title>Extensive metabolic versatility and redundancy in microbially diverse, dynamic hydrothermal sediments.</title>
        <authorList>
            <person name="Dombrowski N."/>
            <person name="Teske A."/>
            <person name="Baker B.J."/>
        </authorList>
    </citation>
    <scope>NUCLEOTIDE SEQUENCE [LARGE SCALE GENOMIC DNA]</scope>
    <source>
        <strain evidence="1">B10_G13</strain>
    </source>
</reference>
<dbReference type="Proteomes" id="UP000271125">
    <property type="component" value="Unassembled WGS sequence"/>
</dbReference>
<proteinExistence type="predicted"/>
<gene>
    <name evidence="1" type="ORF">DRP43_02355</name>
</gene>
<comment type="caution">
    <text evidence="1">The sequence shown here is derived from an EMBL/GenBank/DDBJ whole genome shotgun (WGS) entry which is preliminary data.</text>
</comment>
<evidence type="ECO:0008006" key="3">
    <source>
        <dbReference type="Google" id="ProtNLM"/>
    </source>
</evidence>
<feature type="non-terminal residue" evidence="1">
    <location>
        <position position="253"/>
    </location>
</feature>
<sequence>MIKLFRFLIIVLILGIPVILGAQTGYRYAVVVSNTTIADPGWAEVVDSLIARHSAQVFSYASDIWETQTQVSAYKPDYIGFVCKYIEAPPAFVKNDFWPYIRQLDSDPYPDAVGGIITGCDASDALRIVTGPSHLTIKTMLGGTSSCNVNYFPQGIGTNEATYGRYYLKHPDSIKTVTYDDGPQDRTEWLVKMINGDSLIFGDSVDIFVTSGHGSPNSWLMHYGSPNYEGYFRSNEFGHLYGDPYSGSDIDII</sequence>
<accession>A0A660SLA3</accession>
<protein>
    <recommendedName>
        <fullName evidence="3">Gingipain domain-containing protein</fullName>
    </recommendedName>
</protein>
<evidence type="ECO:0000313" key="2">
    <source>
        <dbReference type="Proteomes" id="UP000271125"/>
    </source>
</evidence>